<reference evidence="3 4" key="1">
    <citation type="journal article" date="2011" name="J. Bacteriol.">
        <title>Complete genome sequence of Polymorphum gilvum SL003B-26A1T, a crude oil-degrading bacterium from oil-polluted saline soil.</title>
        <authorList>
            <person name="Li S.G."/>
            <person name="Tang Y.Q."/>
            <person name="Nie Y."/>
            <person name="Cai M."/>
            <person name="Wu X.L."/>
        </authorList>
    </citation>
    <scope>NUCLEOTIDE SEQUENCE [LARGE SCALE GENOMIC DNA]</scope>
    <source>
        <strain evidence="4">LMG 25793 / CGMCC 1.9160 / SL003B-26A1</strain>
    </source>
</reference>
<dbReference type="PROSITE" id="PS51353">
    <property type="entry name" value="ARSC"/>
    <property type="match status" value="1"/>
</dbReference>
<comment type="similarity">
    <text evidence="1 2">Belongs to the ArsC family.</text>
</comment>
<dbReference type="InterPro" id="IPR036249">
    <property type="entry name" value="Thioredoxin-like_sf"/>
</dbReference>
<evidence type="ECO:0000313" key="4">
    <source>
        <dbReference type="Proteomes" id="UP000008130"/>
    </source>
</evidence>
<dbReference type="PATRIC" id="fig|991905.3.peg.788"/>
<dbReference type="eggNOG" id="COG1393">
    <property type="taxonomic scope" value="Bacteria"/>
</dbReference>
<dbReference type="HOGENOM" id="CLU_116644_2_1_5"/>
<protein>
    <submittedName>
        <fullName evidence="3">Arsenate reductase related protein</fullName>
    </submittedName>
</protein>
<dbReference type="Gene3D" id="3.40.30.10">
    <property type="entry name" value="Glutaredoxin"/>
    <property type="match status" value="1"/>
</dbReference>
<gene>
    <name evidence="3" type="ordered locus">SL003B_0777</name>
</gene>
<dbReference type="EMBL" id="CP002568">
    <property type="protein sequence ID" value="ADZ69207.1"/>
    <property type="molecule type" value="Genomic_DNA"/>
</dbReference>
<dbReference type="InterPro" id="IPR006504">
    <property type="entry name" value="Tscrpt_reg_Spx/MgsR"/>
</dbReference>
<organism evidence="3 4">
    <name type="scientific">Polymorphum gilvum (strain LMG 25793 / CGMCC 1.9160 / SL003B-26A1)</name>
    <dbReference type="NCBI Taxonomy" id="991905"/>
    <lineage>
        <taxon>Bacteria</taxon>
        <taxon>Pseudomonadati</taxon>
        <taxon>Pseudomonadota</taxon>
        <taxon>Alphaproteobacteria</taxon>
        <taxon>Rhodobacterales</taxon>
        <taxon>Paracoccaceae</taxon>
        <taxon>Polymorphum</taxon>
    </lineage>
</organism>
<dbReference type="PANTHER" id="PTHR30041">
    <property type="entry name" value="ARSENATE REDUCTASE"/>
    <property type="match status" value="1"/>
</dbReference>
<dbReference type="NCBIfam" id="NF008107">
    <property type="entry name" value="PRK10853.1"/>
    <property type="match status" value="1"/>
</dbReference>
<dbReference type="Pfam" id="PF03960">
    <property type="entry name" value="ArsC"/>
    <property type="match status" value="1"/>
</dbReference>
<dbReference type="STRING" id="991905.SL003B_0777"/>
<evidence type="ECO:0000313" key="3">
    <source>
        <dbReference type="EMBL" id="ADZ69207.1"/>
    </source>
</evidence>
<dbReference type="PANTHER" id="PTHR30041:SF8">
    <property type="entry name" value="PROTEIN YFFB"/>
    <property type="match status" value="1"/>
</dbReference>
<dbReference type="SUPFAM" id="SSF52833">
    <property type="entry name" value="Thioredoxin-like"/>
    <property type="match status" value="1"/>
</dbReference>
<name>F2IVV0_POLGS</name>
<proteinExistence type="inferred from homology"/>
<dbReference type="NCBIfam" id="TIGR01617">
    <property type="entry name" value="arsC_related"/>
    <property type="match status" value="1"/>
</dbReference>
<dbReference type="CDD" id="cd03035">
    <property type="entry name" value="ArsC_Yffb"/>
    <property type="match status" value="1"/>
</dbReference>
<dbReference type="InterPro" id="IPR006660">
    <property type="entry name" value="Arsenate_reductase-like"/>
</dbReference>
<evidence type="ECO:0000256" key="1">
    <source>
        <dbReference type="ARBA" id="ARBA00007198"/>
    </source>
</evidence>
<sequence length="119" mass="13177">MIVYGIKNCDTVKKARAFLDGAGVAYRFHDYKTQGVDRDKLAAFVEAFGWDTVLNRRGTTWRKLPDGVKDGVTDADSALAVMLEHPSTIKRPIAEGKTRTLLGFDPVAWELALEMGEFG</sequence>
<dbReference type="OrthoDB" id="9803749at2"/>
<dbReference type="Proteomes" id="UP000008130">
    <property type="component" value="Chromosome"/>
</dbReference>
<accession>F2IVV0</accession>
<dbReference type="RefSeq" id="WP_013651527.1">
    <property type="nucleotide sequence ID" value="NC_015259.1"/>
</dbReference>
<evidence type="ECO:0000256" key="2">
    <source>
        <dbReference type="PROSITE-ProRule" id="PRU01282"/>
    </source>
</evidence>
<dbReference type="KEGG" id="pgv:SL003B_0777"/>
<keyword evidence="4" id="KW-1185">Reference proteome</keyword>
<dbReference type="AlphaFoldDB" id="F2IVV0"/>